<dbReference type="EMBL" id="JAGIOP010000002">
    <property type="protein sequence ID" value="MBP2452490.1"/>
    <property type="molecule type" value="Genomic_DNA"/>
</dbReference>
<dbReference type="Gene3D" id="1.10.287.1060">
    <property type="entry name" value="ESAT-6-like"/>
    <property type="match status" value="1"/>
</dbReference>
<evidence type="ECO:0008006" key="3">
    <source>
        <dbReference type="Google" id="ProtNLM"/>
    </source>
</evidence>
<proteinExistence type="predicted"/>
<name>A0ABS4ZSL9_9MYCO</name>
<gene>
    <name evidence="1" type="ORF">JOF57_002403</name>
</gene>
<dbReference type="RefSeq" id="WP_234938112.1">
    <property type="nucleotide sequence ID" value="NZ_JAGIOP010000002.1"/>
</dbReference>
<sequence>MSEIEVDPADLAAEQARLNALADSIAETVSSVNAAAGEVSPSTTAWKAEWEALDSYTPVAEKLTEGMRAIAGSLTTIGVTMRAQVNLTTHRVTVTDIIEGEGAGDVHSIDTEGIAPTNGYSI</sequence>
<reference evidence="1 2" key="1">
    <citation type="submission" date="2021-03" db="EMBL/GenBank/DDBJ databases">
        <title>Sequencing the genomes of 1000 actinobacteria strains.</title>
        <authorList>
            <person name="Klenk H.-P."/>
        </authorList>
    </citation>
    <scope>NUCLEOTIDE SEQUENCE [LARGE SCALE GENOMIC DNA]</scope>
    <source>
        <strain evidence="1 2">DSM 46713</strain>
    </source>
</reference>
<accession>A0ABS4ZSL9</accession>
<evidence type="ECO:0000313" key="1">
    <source>
        <dbReference type="EMBL" id="MBP2452490.1"/>
    </source>
</evidence>
<dbReference type="Proteomes" id="UP000694460">
    <property type="component" value="Unassembled WGS sequence"/>
</dbReference>
<organism evidence="1 2">
    <name type="scientific">Mycolicibacterium lutetiense</name>
    <dbReference type="NCBI Taxonomy" id="1641992"/>
    <lineage>
        <taxon>Bacteria</taxon>
        <taxon>Bacillati</taxon>
        <taxon>Actinomycetota</taxon>
        <taxon>Actinomycetes</taxon>
        <taxon>Mycobacteriales</taxon>
        <taxon>Mycobacteriaceae</taxon>
        <taxon>Mycolicibacterium</taxon>
    </lineage>
</organism>
<keyword evidence="2" id="KW-1185">Reference proteome</keyword>
<comment type="caution">
    <text evidence="1">The sequence shown here is derived from an EMBL/GenBank/DDBJ whole genome shotgun (WGS) entry which is preliminary data.</text>
</comment>
<evidence type="ECO:0000313" key="2">
    <source>
        <dbReference type="Proteomes" id="UP000694460"/>
    </source>
</evidence>
<protein>
    <recommendedName>
        <fullName evidence="3">WXG100 family type VII secretion target</fullName>
    </recommendedName>
</protein>